<dbReference type="PANTHER" id="PTHR42993:SF1">
    <property type="entry name" value="MAOC-LIKE DEHYDRATASE DOMAIN-CONTAINING PROTEIN"/>
    <property type="match status" value="1"/>
</dbReference>
<dbReference type="Pfam" id="PF01575">
    <property type="entry name" value="MaoC_dehydratas"/>
    <property type="match status" value="1"/>
</dbReference>
<dbReference type="Gene3D" id="3.10.129.10">
    <property type="entry name" value="Hotdog Thioesterase"/>
    <property type="match status" value="1"/>
</dbReference>
<organism evidence="3 4">
    <name type="scientific">Dactylosporangium maewongense</name>
    <dbReference type="NCBI Taxonomy" id="634393"/>
    <lineage>
        <taxon>Bacteria</taxon>
        <taxon>Bacillati</taxon>
        <taxon>Actinomycetota</taxon>
        <taxon>Actinomycetes</taxon>
        <taxon>Micromonosporales</taxon>
        <taxon>Micromonosporaceae</taxon>
        <taxon>Dactylosporangium</taxon>
    </lineage>
</organism>
<dbReference type="RefSeq" id="WP_344500994.1">
    <property type="nucleotide sequence ID" value="NZ_BAAAQD010000002.1"/>
</dbReference>
<comment type="similarity">
    <text evidence="1">Belongs to the enoyl-CoA hydratase/isomerase family.</text>
</comment>
<dbReference type="InterPro" id="IPR039375">
    <property type="entry name" value="NodN-like"/>
</dbReference>
<reference evidence="3 4" key="1">
    <citation type="journal article" date="2019" name="Int. J. Syst. Evol. Microbiol.">
        <title>The Global Catalogue of Microorganisms (GCM) 10K type strain sequencing project: providing services to taxonomists for standard genome sequencing and annotation.</title>
        <authorList>
            <consortium name="The Broad Institute Genomics Platform"/>
            <consortium name="The Broad Institute Genome Sequencing Center for Infectious Disease"/>
            <person name="Wu L."/>
            <person name="Ma J."/>
        </authorList>
    </citation>
    <scope>NUCLEOTIDE SEQUENCE [LARGE SCALE GENOMIC DNA]</scope>
    <source>
        <strain evidence="3 4">JCM 15933</strain>
    </source>
</reference>
<comment type="caution">
    <text evidence="3">The sequence shown here is derived from an EMBL/GenBank/DDBJ whole genome shotgun (WGS) entry which is preliminary data.</text>
</comment>
<accession>A0ABN1ZS65</accession>
<dbReference type="EMBL" id="BAAAQD010000002">
    <property type="protein sequence ID" value="GAA1503155.1"/>
    <property type="molecule type" value="Genomic_DNA"/>
</dbReference>
<evidence type="ECO:0000259" key="2">
    <source>
        <dbReference type="Pfam" id="PF01575"/>
    </source>
</evidence>
<proteinExistence type="inferred from homology"/>
<dbReference type="PANTHER" id="PTHR42993">
    <property type="entry name" value="MAOC-LIKE DEHYDRATASE DOMAIN-CONTAINING PROTEIN"/>
    <property type="match status" value="1"/>
</dbReference>
<dbReference type="SUPFAM" id="SSF54637">
    <property type="entry name" value="Thioesterase/thiol ester dehydrase-isomerase"/>
    <property type="match status" value="1"/>
</dbReference>
<dbReference type="CDD" id="cd03450">
    <property type="entry name" value="NodN"/>
    <property type="match status" value="1"/>
</dbReference>
<evidence type="ECO:0000256" key="1">
    <source>
        <dbReference type="ARBA" id="ARBA00005254"/>
    </source>
</evidence>
<feature type="domain" description="MaoC-like" evidence="2">
    <location>
        <begin position="13"/>
        <end position="120"/>
    </location>
</feature>
<gene>
    <name evidence="3" type="primary">htdZ</name>
    <name evidence="3" type="ORF">GCM10009827_015110</name>
</gene>
<evidence type="ECO:0000313" key="3">
    <source>
        <dbReference type="EMBL" id="GAA1503155.1"/>
    </source>
</evidence>
<dbReference type="Proteomes" id="UP001501470">
    <property type="component" value="Unassembled WGS sequence"/>
</dbReference>
<sequence>MRTFANGGELLASVGEVLGHSDWREITQEHINLFAEATGDFQWIHVDAERAAAGPFGTTIAHGFMSLSLLPVLVSGVYRVEGSRMGINYGLDKVRFPSPLPVGSKVRATVQLLSAEDIGEGWLQLKNKVTVEREGQEKPVCVAESLTRLLL</sequence>
<dbReference type="InterPro" id="IPR029069">
    <property type="entry name" value="HotDog_dom_sf"/>
</dbReference>
<keyword evidence="4" id="KW-1185">Reference proteome</keyword>
<name>A0ABN1ZS65_9ACTN</name>
<protein>
    <submittedName>
        <fullName evidence="3">3-hydroxyacyl-thioester dehydratase HtdZ</fullName>
    </submittedName>
</protein>
<dbReference type="InterPro" id="IPR002539">
    <property type="entry name" value="MaoC-like_dom"/>
</dbReference>
<evidence type="ECO:0000313" key="4">
    <source>
        <dbReference type="Proteomes" id="UP001501470"/>
    </source>
</evidence>